<dbReference type="Pfam" id="PF01753">
    <property type="entry name" value="zf-MYND"/>
    <property type="match status" value="1"/>
</dbReference>
<dbReference type="PANTHER" id="PTHR10237:SF14">
    <property type="entry name" value="MYND-TYPE DOMAIN-CONTAINING PROTEIN"/>
    <property type="match status" value="1"/>
</dbReference>
<keyword evidence="3" id="KW-0862">Zinc</keyword>
<accession>A0A3N4IQJ8</accession>
<evidence type="ECO:0000256" key="3">
    <source>
        <dbReference type="ARBA" id="ARBA00022833"/>
    </source>
</evidence>
<dbReference type="PANTHER" id="PTHR10237">
    <property type="entry name" value="DEFORMED EPIDERMAL AUTOREGULATORY FACTOR 1 HOMOLOG SUPPRESSIN"/>
    <property type="match status" value="1"/>
</dbReference>
<proteinExistence type="predicted"/>
<feature type="domain" description="MYND-type" evidence="5">
    <location>
        <begin position="167"/>
        <end position="205"/>
    </location>
</feature>
<dbReference type="SUPFAM" id="SSF144232">
    <property type="entry name" value="HIT/MYND zinc finger-like"/>
    <property type="match status" value="1"/>
</dbReference>
<evidence type="ECO:0000256" key="4">
    <source>
        <dbReference type="PROSITE-ProRule" id="PRU00134"/>
    </source>
</evidence>
<dbReference type="Gene3D" id="6.10.140.2220">
    <property type="match status" value="1"/>
</dbReference>
<dbReference type="GO" id="GO:0008270">
    <property type="term" value="F:zinc ion binding"/>
    <property type="evidence" value="ECO:0007669"/>
    <property type="project" value="UniProtKB-KW"/>
</dbReference>
<keyword evidence="2 4" id="KW-0863">Zinc-finger</keyword>
<dbReference type="OrthoDB" id="432970at2759"/>
<evidence type="ECO:0000313" key="7">
    <source>
        <dbReference type="Proteomes" id="UP000275078"/>
    </source>
</evidence>
<name>A0A3N4IQJ8_ASCIM</name>
<dbReference type="InterPro" id="IPR002893">
    <property type="entry name" value="Znf_MYND"/>
</dbReference>
<evidence type="ECO:0000259" key="5">
    <source>
        <dbReference type="PROSITE" id="PS50865"/>
    </source>
</evidence>
<organism evidence="6 7">
    <name type="scientific">Ascobolus immersus RN42</name>
    <dbReference type="NCBI Taxonomy" id="1160509"/>
    <lineage>
        <taxon>Eukaryota</taxon>
        <taxon>Fungi</taxon>
        <taxon>Dikarya</taxon>
        <taxon>Ascomycota</taxon>
        <taxon>Pezizomycotina</taxon>
        <taxon>Pezizomycetes</taxon>
        <taxon>Pezizales</taxon>
        <taxon>Ascobolaceae</taxon>
        <taxon>Ascobolus</taxon>
    </lineage>
</organism>
<evidence type="ECO:0000256" key="2">
    <source>
        <dbReference type="ARBA" id="ARBA00022771"/>
    </source>
</evidence>
<dbReference type="STRING" id="1160509.A0A3N4IQJ8"/>
<keyword evidence="7" id="KW-1185">Reference proteome</keyword>
<protein>
    <recommendedName>
        <fullName evidence="5">MYND-type domain-containing protein</fullName>
    </recommendedName>
</protein>
<keyword evidence="1" id="KW-0479">Metal-binding</keyword>
<dbReference type="InterPro" id="IPR024119">
    <property type="entry name" value="TF_DEAF-1"/>
</dbReference>
<dbReference type="EMBL" id="ML119649">
    <property type="protein sequence ID" value="RPA86500.1"/>
    <property type="molecule type" value="Genomic_DNA"/>
</dbReference>
<dbReference type="Proteomes" id="UP000275078">
    <property type="component" value="Unassembled WGS sequence"/>
</dbReference>
<evidence type="ECO:0000313" key="6">
    <source>
        <dbReference type="EMBL" id="RPA86500.1"/>
    </source>
</evidence>
<reference evidence="6 7" key="1">
    <citation type="journal article" date="2018" name="Nat. Ecol. Evol.">
        <title>Pezizomycetes genomes reveal the molecular basis of ectomycorrhizal truffle lifestyle.</title>
        <authorList>
            <person name="Murat C."/>
            <person name="Payen T."/>
            <person name="Noel B."/>
            <person name="Kuo A."/>
            <person name="Morin E."/>
            <person name="Chen J."/>
            <person name="Kohler A."/>
            <person name="Krizsan K."/>
            <person name="Balestrini R."/>
            <person name="Da Silva C."/>
            <person name="Montanini B."/>
            <person name="Hainaut M."/>
            <person name="Levati E."/>
            <person name="Barry K.W."/>
            <person name="Belfiori B."/>
            <person name="Cichocki N."/>
            <person name="Clum A."/>
            <person name="Dockter R.B."/>
            <person name="Fauchery L."/>
            <person name="Guy J."/>
            <person name="Iotti M."/>
            <person name="Le Tacon F."/>
            <person name="Lindquist E.A."/>
            <person name="Lipzen A."/>
            <person name="Malagnac F."/>
            <person name="Mello A."/>
            <person name="Molinier V."/>
            <person name="Miyauchi S."/>
            <person name="Poulain J."/>
            <person name="Riccioni C."/>
            <person name="Rubini A."/>
            <person name="Sitrit Y."/>
            <person name="Splivallo R."/>
            <person name="Traeger S."/>
            <person name="Wang M."/>
            <person name="Zifcakova L."/>
            <person name="Wipf D."/>
            <person name="Zambonelli A."/>
            <person name="Paolocci F."/>
            <person name="Nowrousian M."/>
            <person name="Ottonello S."/>
            <person name="Baldrian P."/>
            <person name="Spatafora J.W."/>
            <person name="Henrissat B."/>
            <person name="Nagy L.G."/>
            <person name="Aury J.M."/>
            <person name="Wincker P."/>
            <person name="Grigoriev I.V."/>
            <person name="Bonfante P."/>
            <person name="Martin F.M."/>
        </authorList>
    </citation>
    <scope>NUCLEOTIDE SEQUENCE [LARGE SCALE GENOMIC DNA]</scope>
    <source>
        <strain evidence="6 7">RN42</strain>
    </source>
</reference>
<dbReference type="PROSITE" id="PS50865">
    <property type="entry name" value="ZF_MYND_2"/>
    <property type="match status" value="1"/>
</dbReference>
<evidence type="ECO:0000256" key="1">
    <source>
        <dbReference type="ARBA" id="ARBA00022723"/>
    </source>
</evidence>
<gene>
    <name evidence="6" type="ORF">BJ508DRAFT_321629</name>
</gene>
<sequence length="208" mass="22883">MPPKATSKPFDKSKGFESDMAQEQTTVTYAVSMGNPLVSRDPAKKFAYQVSIPYSELTPGTILEDRIFTSKVLLICRNLHRDELLASKKWKCLGTCGNDAKEIKFGYTVLMGPPKGTHGMGGPGEGALPLFLDDAAVPFCGEESCFQKTKVALESIHARNLLDLRLCENCGKGGDGIKKCSRCKSVVYCSPECQSKRWREHKKECSPP</sequence>
<dbReference type="PROSITE" id="PS01360">
    <property type="entry name" value="ZF_MYND_1"/>
    <property type="match status" value="1"/>
</dbReference>
<dbReference type="GO" id="GO:0005634">
    <property type="term" value="C:nucleus"/>
    <property type="evidence" value="ECO:0007669"/>
    <property type="project" value="TreeGrafter"/>
</dbReference>
<dbReference type="GO" id="GO:0000981">
    <property type="term" value="F:DNA-binding transcription factor activity, RNA polymerase II-specific"/>
    <property type="evidence" value="ECO:0007669"/>
    <property type="project" value="TreeGrafter"/>
</dbReference>
<dbReference type="AlphaFoldDB" id="A0A3N4IQJ8"/>